<evidence type="ECO:0000313" key="2">
    <source>
        <dbReference type="Proteomes" id="UP001211894"/>
    </source>
</evidence>
<dbReference type="Pfam" id="PF03860">
    <property type="entry name" value="Csp"/>
    <property type="match status" value="1"/>
</dbReference>
<dbReference type="RefSeq" id="WP_271341766.1">
    <property type="nucleotide sequence ID" value="NZ_JAQKAB010000011.1"/>
</dbReference>
<dbReference type="EMBL" id="JAQKAB010000011">
    <property type="protein sequence ID" value="MDA7027946.1"/>
    <property type="molecule type" value="Genomic_DNA"/>
</dbReference>
<dbReference type="CDD" id="cd08026">
    <property type="entry name" value="DUF326"/>
    <property type="match status" value="1"/>
</dbReference>
<dbReference type="InterPro" id="IPR005560">
    <property type="entry name" value="Csp_YhjQ"/>
</dbReference>
<name>A0ABT4X6N4_9BACI</name>
<proteinExistence type="predicted"/>
<accession>A0ABT4X6N4</accession>
<gene>
    <name evidence="1" type="ORF">PJ311_15320</name>
</gene>
<sequence length="107" mass="11975">MHEKYQECIQECLHCMQICNHCYDACLKEDNVMMANCIRLDRECADMCGFAAKAMASNSPFASEICQLCASICEACGNECKRHNAAHCQECADVCFKCAKLCKKMPS</sequence>
<dbReference type="Gene3D" id="1.20.1270.360">
    <property type="match status" value="1"/>
</dbReference>
<protein>
    <submittedName>
        <fullName evidence="1">Four-helix bundle copper-binding protein</fullName>
    </submittedName>
</protein>
<dbReference type="Proteomes" id="UP001211894">
    <property type="component" value="Unassembled WGS sequence"/>
</dbReference>
<reference evidence="1 2" key="1">
    <citation type="submission" date="2023-01" db="EMBL/GenBank/DDBJ databases">
        <title>Bacillus changyiensis sp. nov., isolated from a coastal deposit.</title>
        <authorList>
            <person name="Xiao G."/>
            <person name="Lai Q."/>
            <person name="Hu Z."/>
            <person name="Shao Z."/>
        </authorList>
    </citation>
    <scope>NUCLEOTIDE SEQUENCE [LARGE SCALE GENOMIC DNA]</scope>
    <source>
        <strain evidence="1 2">CLL-7-23</strain>
    </source>
</reference>
<evidence type="ECO:0000313" key="1">
    <source>
        <dbReference type="EMBL" id="MDA7027946.1"/>
    </source>
</evidence>
<organism evidence="1 2">
    <name type="scientific">Bacillus changyiensis</name>
    <dbReference type="NCBI Taxonomy" id="3004103"/>
    <lineage>
        <taxon>Bacteria</taxon>
        <taxon>Bacillati</taxon>
        <taxon>Bacillota</taxon>
        <taxon>Bacilli</taxon>
        <taxon>Bacillales</taxon>
        <taxon>Bacillaceae</taxon>
        <taxon>Bacillus</taxon>
    </lineage>
</organism>
<dbReference type="PANTHER" id="PTHR37310:SF1">
    <property type="entry name" value="CYTOPLASMIC PROTEIN"/>
    <property type="match status" value="1"/>
</dbReference>
<dbReference type="InterPro" id="IPR044543">
    <property type="entry name" value="YHJQ-like"/>
</dbReference>
<keyword evidence="2" id="KW-1185">Reference proteome</keyword>
<comment type="caution">
    <text evidence="1">The sequence shown here is derived from an EMBL/GenBank/DDBJ whole genome shotgun (WGS) entry which is preliminary data.</text>
</comment>
<dbReference type="PANTHER" id="PTHR37310">
    <property type="entry name" value="CYTOPLASMIC PROTEIN-RELATED"/>
    <property type="match status" value="1"/>
</dbReference>